<dbReference type="Pfam" id="PF01584">
    <property type="entry name" value="CheW"/>
    <property type="match status" value="1"/>
</dbReference>
<dbReference type="RefSeq" id="WP_099326511.1">
    <property type="nucleotide sequence ID" value="NZ_CP049055.1"/>
</dbReference>
<dbReference type="GO" id="GO:0005829">
    <property type="term" value="C:cytosol"/>
    <property type="evidence" value="ECO:0007669"/>
    <property type="project" value="TreeGrafter"/>
</dbReference>
<dbReference type="GO" id="GO:0007165">
    <property type="term" value="P:signal transduction"/>
    <property type="evidence" value="ECO:0007669"/>
    <property type="project" value="InterPro"/>
</dbReference>
<evidence type="ECO:0000259" key="1">
    <source>
        <dbReference type="PROSITE" id="PS50851"/>
    </source>
</evidence>
<gene>
    <name evidence="3" type="ORF">KsCSTR_23710</name>
    <name evidence="4" type="ORF">KSMBR1_3516</name>
    <name evidence="2" type="ORF">kuste3879</name>
</gene>
<reference evidence="2" key="2">
    <citation type="submission" date="2006-01" db="EMBL/GenBank/DDBJ databases">
        <authorList>
            <person name="Genoscope"/>
        </authorList>
    </citation>
    <scope>NUCLEOTIDE SEQUENCE</scope>
</reference>
<evidence type="ECO:0000313" key="6">
    <source>
        <dbReference type="Proteomes" id="UP000501926"/>
    </source>
</evidence>
<dbReference type="Proteomes" id="UP000221734">
    <property type="component" value="Chromosome Kuenenia_stuttgartiensis_MBR1"/>
</dbReference>
<feature type="domain" description="CheW-like" evidence="1">
    <location>
        <begin position="3"/>
        <end position="73"/>
    </location>
</feature>
<dbReference type="InterPro" id="IPR002545">
    <property type="entry name" value="CheW-lke_dom"/>
</dbReference>
<name>Q1Q3Q1_KUEST</name>
<reference evidence="5" key="3">
    <citation type="submission" date="2017-10" db="EMBL/GenBank/DDBJ databases">
        <authorList>
            <person name="Frank J."/>
        </authorList>
    </citation>
    <scope>NUCLEOTIDE SEQUENCE [LARGE SCALE GENOMIC DNA]</scope>
</reference>
<evidence type="ECO:0000313" key="4">
    <source>
        <dbReference type="EMBL" id="SOH05990.1"/>
    </source>
</evidence>
<dbReference type="Proteomes" id="UP000501926">
    <property type="component" value="Chromosome"/>
</dbReference>
<reference evidence="2" key="1">
    <citation type="journal article" date="2006" name="Nature">
        <title>Deciphering the evolution and metabolism of an anammox bacterium from a community genome.</title>
        <authorList>
            <person name="Strous M."/>
            <person name="Pelletier E."/>
            <person name="Mangenot S."/>
            <person name="Rattei T."/>
            <person name="Lehner A."/>
            <person name="Taylor M.W."/>
            <person name="Horn M."/>
            <person name="Daims H."/>
            <person name="Bartol-Mavel D."/>
            <person name="Wincker P."/>
            <person name="Barbe V."/>
            <person name="Fonknechten N."/>
            <person name="Vallenet D."/>
            <person name="Segurens B."/>
            <person name="Schenowitz-Truong C."/>
            <person name="Medigue C."/>
            <person name="Collingro A."/>
            <person name="Snel B."/>
            <person name="Dutilh B.E."/>
            <person name="OpDenCamp H.J.M."/>
            <person name="vanDerDrift C."/>
            <person name="Cirpus I."/>
            <person name="vanDePas-Schoonen K.T."/>
            <person name="Harhangi H.R."/>
            <person name="vanNiftrik L."/>
            <person name="Schmid M."/>
            <person name="Keltjens J."/>
            <person name="vanDeVossenberg J."/>
            <person name="Kartal B."/>
            <person name="Meier H."/>
            <person name="Frishman D."/>
            <person name="Huynen M.A."/>
            <person name="Mewes H."/>
            <person name="Weissenbach J."/>
            <person name="Jetten M.S.M."/>
            <person name="Wagner M."/>
            <person name="LePaslier D."/>
        </authorList>
    </citation>
    <scope>NUCLEOTIDE SEQUENCE</scope>
</reference>
<dbReference type="PANTHER" id="PTHR22617:SF23">
    <property type="entry name" value="CHEMOTAXIS PROTEIN CHEW"/>
    <property type="match status" value="1"/>
</dbReference>
<dbReference type="PANTHER" id="PTHR22617">
    <property type="entry name" value="CHEMOTAXIS SENSOR HISTIDINE KINASE-RELATED"/>
    <property type="match status" value="1"/>
</dbReference>
<protein>
    <submittedName>
        <fullName evidence="2">Hypothetical signal transduction protein</fullName>
    </submittedName>
    <submittedName>
        <fullName evidence="3">Putative signal transduction protein</fullName>
    </submittedName>
</protein>
<dbReference type="KEGG" id="kst:KSMBR1_3516"/>
<dbReference type="InterPro" id="IPR036061">
    <property type="entry name" value="CheW-like_dom_sf"/>
</dbReference>
<dbReference type="Gene3D" id="2.40.50.180">
    <property type="entry name" value="CheA-289, Domain 4"/>
    <property type="match status" value="1"/>
</dbReference>
<dbReference type="EMBL" id="LT934425">
    <property type="protein sequence ID" value="SOH05990.1"/>
    <property type="molecule type" value="Genomic_DNA"/>
</dbReference>
<dbReference type="EMBL" id="CT573071">
    <property type="protein sequence ID" value="CAJ74642.1"/>
    <property type="molecule type" value="Genomic_DNA"/>
</dbReference>
<reference evidence="4" key="4">
    <citation type="submission" date="2017-10" db="EMBL/GenBank/DDBJ databases">
        <authorList>
            <person name="Banno H."/>
            <person name="Chua N.-H."/>
        </authorList>
    </citation>
    <scope>NUCLEOTIDE SEQUENCE [LARGE SCALE GENOMIC DNA]</scope>
    <source>
        <strain evidence="4">Kuenenia_mbr1_ru-nijmegen</strain>
    </source>
</reference>
<dbReference type="OrthoDB" id="9794382at2"/>
<accession>Q1Q3Q1</accession>
<dbReference type="EMBL" id="CP049055">
    <property type="protein sequence ID" value="QII11750.1"/>
    <property type="molecule type" value="Genomic_DNA"/>
</dbReference>
<evidence type="ECO:0000313" key="3">
    <source>
        <dbReference type="EMBL" id="QII11750.1"/>
    </source>
</evidence>
<dbReference type="SUPFAM" id="SSF50341">
    <property type="entry name" value="CheW-like"/>
    <property type="match status" value="1"/>
</dbReference>
<proteinExistence type="predicted"/>
<sequence>MDSEYLVVFAIEKQRFAVRHTALERIIRAVAITPLPAVPEIISEVINVQGKILPIINIRKRLRLKEKEPQFTD</sequence>
<evidence type="ECO:0000313" key="5">
    <source>
        <dbReference type="Proteomes" id="UP000221734"/>
    </source>
</evidence>
<reference evidence="3 6" key="5">
    <citation type="submission" date="2020-02" db="EMBL/GenBank/DDBJ databases">
        <title>Newly sequenced genome of strain CSTR1 showed variability in Candidatus Kuenenia stuttgartiensis genomes.</title>
        <authorList>
            <person name="Ding C."/>
            <person name="Adrian L."/>
        </authorList>
    </citation>
    <scope>NUCLEOTIDE SEQUENCE [LARGE SCALE GENOMIC DNA]</scope>
    <source>
        <strain evidence="3 6">CSTR1</strain>
    </source>
</reference>
<organism evidence="2">
    <name type="scientific">Kuenenia stuttgartiensis</name>
    <dbReference type="NCBI Taxonomy" id="174633"/>
    <lineage>
        <taxon>Bacteria</taxon>
        <taxon>Pseudomonadati</taxon>
        <taxon>Planctomycetota</taxon>
        <taxon>Candidatus Brocadiia</taxon>
        <taxon>Candidatus Brocadiales</taxon>
        <taxon>Candidatus Brocadiaceae</taxon>
        <taxon>Candidatus Kuenenia</taxon>
    </lineage>
</organism>
<dbReference type="InterPro" id="IPR039315">
    <property type="entry name" value="CheW"/>
</dbReference>
<keyword evidence="5" id="KW-1185">Reference proteome</keyword>
<dbReference type="PROSITE" id="PS50851">
    <property type="entry name" value="CHEW"/>
    <property type="match status" value="1"/>
</dbReference>
<dbReference type="AlphaFoldDB" id="Q1Q3Q1"/>
<dbReference type="GO" id="GO:0006935">
    <property type="term" value="P:chemotaxis"/>
    <property type="evidence" value="ECO:0007669"/>
    <property type="project" value="InterPro"/>
</dbReference>
<evidence type="ECO:0000313" key="2">
    <source>
        <dbReference type="EMBL" id="CAJ74642.1"/>
    </source>
</evidence>